<dbReference type="CDD" id="cd01949">
    <property type="entry name" value="GGDEF"/>
    <property type="match status" value="1"/>
</dbReference>
<dbReference type="InterPro" id="IPR001610">
    <property type="entry name" value="PAC"/>
</dbReference>
<dbReference type="InterPro" id="IPR000160">
    <property type="entry name" value="GGDEF_dom"/>
</dbReference>
<dbReference type="NCBIfam" id="TIGR00254">
    <property type="entry name" value="GGDEF"/>
    <property type="match status" value="1"/>
</dbReference>
<dbReference type="InterPro" id="IPR000700">
    <property type="entry name" value="PAS-assoc_C"/>
</dbReference>
<dbReference type="AlphaFoldDB" id="A0AA48M6P1"/>
<name>A0AA48M6P1_9ZZZZ</name>
<evidence type="ECO:0000259" key="2">
    <source>
        <dbReference type="PROSITE" id="PS50112"/>
    </source>
</evidence>
<dbReference type="Pfam" id="PF07696">
    <property type="entry name" value="7TMR-DISMED2"/>
    <property type="match status" value="1"/>
</dbReference>
<dbReference type="SMART" id="SM00086">
    <property type="entry name" value="PAC"/>
    <property type="match status" value="1"/>
</dbReference>
<dbReference type="CDD" id="cd00130">
    <property type="entry name" value="PAS"/>
    <property type="match status" value="1"/>
</dbReference>
<dbReference type="PANTHER" id="PTHR44757">
    <property type="entry name" value="DIGUANYLATE CYCLASE DGCP"/>
    <property type="match status" value="1"/>
</dbReference>
<feature type="transmembrane region" description="Helical" evidence="1">
    <location>
        <begin position="299"/>
        <end position="321"/>
    </location>
</feature>
<dbReference type="InterPro" id="IPR000014">
    <property type="entry name" value="PAS"/>
</dbReference>
<feature type="transmembrane region" description="Helical" evidence="1">
    <location>
        <begin position="250"/>
        <end position="266"/>
    </location>
</feature>
<evidence type="ECO:0000313" key="6">
    <source>
        <dbReference type="EMBL" id="CAJ0891591.1"/>
    </source>
</evidence>
<dbReference type="InterPro" id="IPR035919">
    <property type="entry name" value="EAL_sf"/>
</dbReference>
<dbReference type="Pfam" id="PF00990">
    <property type="entry name" value="GGDEF"/>
    <property type="match status" value="1"/>
</dbReference>
<keyword evidence="1" id="KW-1133">Transmembrane helix</keyword>
<dbReference type="InterPro" id="IPR035965">
    <property type="entry name" value="PAS-like_dom_sf"/>
</dbReference>
<dbReference type="SUPFAM" id="SSF55073">
    <property type="entry name" value="Nucleotide cyclase"/>
    <property type="match status" value="1"/>
</dbReference>
<evidence type="ECO:0000256" key="1">
    <source>
        <dbReference type="SAM" id="Phobius"/>
    </source>
</evidence>
<accession>A0AA48M6P1</accession>
<dbReference type="InterPro" id="IPR001633">
    <property type="entry name" value="EAL_dom"/>
</dbReference>
<dbReference type="PROSITE" id="PS50887">
    <property type="entry name" value="GGDEF"/>
    <property type="match status" value="1"/>
</dbReference>
<feature type="transmembrane region" description="Helical" evidence="1">
    <location>
        <begin position="209"/>
        <end position="230"/>
    </location>
</feature>
<dbReference type="InterPro" id="IPR013655">
    <property type="entry name" value="PAS_fold_3"/>
</dbReference>
<sequence>MRLQKLLIALFALLVSTTAALAVESVRVPQDARAIDLTHVVENHSSQSDRLQVSTAPGSDGIVRRIEVGAREAGSRPNWIVFALTNDTDEQIERLLVAPHFRLQGSGVIWPDLGSTRISAITASQGFPPEAEDSADADVFRLTLDPGTTVTYVAELRTPNLPQLYLWEPDAYKDKVTSLTLYKGIVIGIAGLLALFLTIVFVVKGAVIFPAAAALAWAVLAYVCIDFGFWDKIFGSDANTDRIWRAGAETVLSATLVVFLFAYLNLNRWHVRAWHVAALWLFILATLIGLAMFDAPVAAGVARISLATIAVVGFVLVLYLASHGFERAIMLIPTWFLLVVWVATAGFAVAGWMTNDLVSPALIGGLVLIVMLIGFTVMQNAFATGGLSHGAISDVERKALAMTGANEIVFDWDVPADHIYVSPEAEAALGLDRGGLEGAASSWLDLLHPFEQDRYRACLDALLEQRRGRLNQEFRLRAADGHYLCYRLRARPVVGPDGEVIRVVGTLTDVTDERNAQERLLHDAVHDNLTGLPNKELFFDRLEAALVFARMEKDLRPTVIVIDIDRFKQINEQVGVAMGDSILLTVAHRLTRLLQPQDTLARINGDTFAIILVSETHPDHVITLADSVRRSLATPVRFTDREIALFASIGIALYDQQMHPGASDMLDDAEIAMRFAKRTGGNRIEVFRPSMRVQRSDRVTLEADMRRALERGEVKVFFQPIVRLEDRTIAGFESLLRWDHPRLGRLEPAQFMPVAEQTGLVIDFGLLALERTARELAAWQRALAVDPPIFASVNVSSRQLLRHDLLRDVKSVLLRHNVTKGSLKLELAEALVMENPEYSAQILSRVKELGAGLMIDNFGTGYSSLAYLQRFPFDTIKIDRAFVKQSGKGARPVILRSLVALAQDLGLDVIAEGAETEADAIELYQLGCGYAQGYAFGRPISSQEARRLVGAAPEAA</sequence>
<dbReference type="Pfam" id="PF08447">
    <property type="entry name" value="PAS_3"/>
    <property type="match status" value="1"/>
</dbReference>
<dbReference type="CDD" id="cd01948">
    <property type="entry name" value="EAL"/>
    <property type="match status" value="1"/>
</dbReference>
<dbReference type="SMART" id="SM00267">
    <property type="entry name" value="GGDEF"/>
    <property type="match status" value="1"/>
</dbReference>
<dbReference type="Gene3D" id="3.30.450.20">
    <property type="entry name" value="PAS domain"/>
    <property type="match status" value="1"/>
</dbReference>
<keyword evidence="1" id="KW-0472">Membrane</keyword>
<evidence type="ECO:0000259" key="3">
    <source>
        <dbReference type="PROSITE" id="PS50113"/>
    </source>
</evidence>
<dbReference type="Gene3D" id="3.20.20.450">
    <property type="entry name" value="EAL domain"/>
    <property type="match status" value="1"/>
</dbReference>
<dbReference type="PROSITE" id="PS50112">
    <property type="entry name" value="PAS"/>
    <property type="match status" value="1"/>
</dbReference>
<gene>
    <name evidence="6" type="ORF">AMST5_04146</name>
</gene>
<dbReference type="SMART" id="SM00052">
    <property type="entry name" value="EAL"/>
    <property type="match status" value="1"/>
</dbReference>
<evidence type="ECO:0000259" key="4">
    <source>
        <dbReference type="PROSITE" id="PS50883"/>
    </source>
</evidence>
<feature type="domain" description="PAC" evidence="3">
    <location>
        <begin position="470"/>
        <end position="522"/>
    </location>
</feature>
<evidence type="ECO:0000259" key="5">
    <source>
        <dbReference type="PROSITE" id="PS50887"/>
    </source>
</evidence>
<dbReference type="NCBIfam" id="TIGR00229">
    <property type="entry name" value="sensory_box"/>
    <property type="match status" value="1"/>
</dbReference>
<dbReference type="InterPro" id="IPR052155">
    <property type="entry name" value="Biofilm_reg_signaling"/>
</dbReference>
<keyword evidence="1" id="KW-0812">Transmembrane</keyword>
<feature type="domain" description="EAL" evidence="4">
    <location>
        <begin position="698"/>
        <end position="953"/>
    </location>
</feature>
<dbReference type="EMBL" id="OY288114">
    <property type="protein sequence ID" value="CAJ0891591.1"/>
    <property type="molecule type" value="Genomic_DNA"/>
</dbReference>
<dbReference type="PROSITE" id="PS50113">
    <property type="entry name" value="PAC"/>
    <property type="match status" value="1"/>
</dbReference>
<feature type="transmembrane region" description="Helical" evidence="1">
    <location>
        <begin position="273"/>
        <end position="293"/>
    </location>
</feature>
<feature type="transmembrane region" description="Helical" evidence="1">
    <location>
        <begin position="181"/>
        <end position="202"/>
    </location>
</feature>
<dbReference type="Pfam" id="PF00563">
    <property type="entry name" value="EAL"/>
    <property type="match status" value="1"/>
</dbReference>
<proteinExistence type="predicted"/>
<feature type="domain" description="PAS" evidence="2">
    <location>
        <begin position="394"/>
        <end position="466"/>
    </location>
</feature>
<dbReference type="Gene3D" id="3.30.70.270">
    <property type="match status" value="1"/>
</dbReference>
<feature type="domain" description="GGDEF" evidence="5">
    <location>
        <begin position="555"/>
        <end position="689"/>
    </location>
</feature>
<dbReference type="SUPFAM" id="SSF55785">
    <property type="entry name" value="PYP-like sensor domain (PAS domain)"/>
    <property type="match status" value="1"/>
</dbReference>
<dbReference type="InterPro" id="IPR011622">
    <property type="entry name" value="7TMR_DISM_rcpt_extracell_dom2"/>
</dbReference>
<dbReference type="SUPFAM" id="SSF141868">
    <property type="entry name" value="EAL domain-like"/>
    <property type="match status" value="1"/>
</dbReference>
<dbReference type="InterPro" id="IPR029787">
    <property type="entry name" value="Nucleotide_cyclase"/>
</dbReference>
<dbReference type="InterPro" id="IPR043128">
    <property type="entry name" value="Rev_trsase/Diguanyl_cyclase"/>
</dbReference>
<feature type="transmembrane region" description="Helical" evidence="1">
    <location>
        <begin position="328"/>
        <end position="352"/>
    </location>
</feature>
<organism evidence="6">
    <name type="scientific">freshwater sediment metagenome</name>
    <dbReference type="NCBI Taxonomy" id="556182"/>
    <lineage>
        <taxon>unclassified sequences</taxon>
        <taxon>metagenomes</taxon>
        <taxon>ecological metagenomes</taxon>
    </lineage>
</organism>
<feature type="transmembrane region" description="Helical" evidence="1">
    <location>
        <begin position="358"/>
        <end position="378"/>
    </location>
</feature>
<protein>
    <submittedName>
        <fullName evidence="6">Signaling protein</fullName>
    </submittedName>
</protein>
<dbReference type="PROSITE" id="PS50883">
    <property type="entry name" value="EAL"/>
    <property type="match status" value="1"/>
</dbReference>
<reference evidence="6" key="1">
    <citation type="submission" date="2023-07" db="EMBL/GenBank/DDBJ databases">
        <authorList>
            <person name="Pelsma A.J. K."/>
        </authorList>
    </citation>
    <scope>NUCLEOTIDE SEQUENCE</scope>
</reference>
<dbReference type="PANTHER" id="PTHR44757:SF2">
    <property type="entry name" value="BIOFILM ARCHITECTURE MAINTENANCE PROTEIN MBAA"/>
    <property type="match status" value="1"/>
</dbReference>